<evidence type="ECO:0008006" key="6">
    <source>
        <dbReference type="Google" id="ProtNLM"/>
    </source>
</evidence>
<dbReference type="InterPro" id="IPR004344">
    <property type="entry name" value="TTL/TTLL_fam"/>
</dbReference>
<dbReference type="Proteomes" id="UP000054937">
    <property type="component" value="Unassembled WGS sequence"/>
</dbReference>
<dbReference type="EMBL" id="LDAU01000159">
    <property type="protein sequence ID" value="KRX01987.1"/>
    <property type="molecule type" value="Genomic_DNA"/>
</dbReference>
<sequence>MQGNLVVKNKSEVYDIINRGFLRTQNWYELPHGQNLKTSWNLLWTWAKPQIDFNKLIYFQKVNHFPQNKNLARKDLLRKNVDRLKRLGPKAEEEFNILPLTFILPKEYTNFSEEFHKQKYQDPKNNIWIIKPIGKSRGRGIQVVSEISQVVYSEPVVVQKYIPNPLLIRGYKFDLGICWEKIWSQIEEICVKSLIACQQDIPNNPNCFEIFGYDIFIDTNEKCSLIEINSSPSLAREFILDDLVKQQLIDDTIALVDPIIFDRKRLLDVLERRIKETQGQKSTINTQNNSKQQLNRDLNYILDCKKIRKYGELPQNMGNFIRIAPSPLYNKLIKIINQYKQGNHVQ</sequence>
<dbReference type="GO" id="GO:0036064">
    <property type="term" value="C:ciliary basal body"/>
    <property type="evidence" value="ECO:0007669"/>
    <property type="project" value="TreeGrafter"/>
</dbReference>
<dbReference type="Pfam" id="PF03133">
    <property type="entry name" value="TTL"/>
    <property type="match status" value="2"/>
</dbReference>
<evidence type="ECO:0000313" key="5">
    <source>
        <dbReference type="Proteomes" id="UP000054937"/>
    </source>
</evidence>
<accession>A0A0V0QI67</accession>
<dbReference type="SUPFAM" id="SSF56059">
    <property type="entry name" value="Glutathione synthetase ATP-binding domain-like"/>
    <property type="match status" value="1"/>
</dbReference>
<dbReference type="AlphaFoldDB" id="A0A0V0QI67"/>
<gene>
    <name evidence="4" type="ORF">PPERSA_07632</name>
</gene>
<comment type="caution">
    <text evidence="4">The sequence shown here is derived from an EMBL/GenBank/DDBJ whole genome shotgun (WGS) entry which is preliminary data.</text>
</comment>
<dbReference type="PANTHER" id="PTHR12241:SF155">
    <property type="entry name" value="TUBULIN-TYROSINE LIGASE FAMILY PROTEIN"/>
    <property type="match status" value="1"/>
</dbReference>
<dbReference type="InParanoid" id="A0A0V0QI67"/>
<evidence type="ECO:0000256" key="2">
    <source>
        <dbReference type="ARBA" id="ARBA00022741"/>
    </source>
</evidence>
<protein>
    <recommendedName>
        <fullName evidence="6">Tubulin-tyrosine ligase/Tubulin polyglutamylase</fullName>
    </recommendedName>
</protein>
<proteinExistence type="predicted"/>
<evidence type="ECO:0000256" key="1">
    <source>
        <dbReference type="ARBA" id="ARBA00022598"/>
    </source>
</evidence>
<dbReference type="PANTHER" id="PTHR12241">
    <property type="entry name" value="TUBULIN POLYGLUTAMYLASE"/>
    <property type="match status" value="1"/>
</dbReference>
<dbReference type="Gene3D" id="3.30.470.20">
    <property type="entry name" value="ATP-grasp fold, B domain"/>
    <property type="match status" value="1"/>
</dbReference>
<name>A0A0V0QI67_PSEPJ</name>
<evidence type="ECO:0000256" key="3">
    <source>
        <dbReference type="ARBA" id="ARBA00022840"/>
    </source>
</evidence>
<dbReference type="GO" id="GO:0015631">
    <property type="term" value="F:tubulin binding"/>
    <property type="evidence" value="ECO:0007669"/>
    <property type="project" value="TreeGrafter"/>
</dbReference>
<keyword evidence="5" id="KW-1185">Reference proteome</keyword>
<dbReference type="OrthoDB" id="202825at2759"/>
<dbReference type="GO" id="GO:0000226">
    <property type="term" value="P:microtubule cytoskeleton organization"/>
    <property type="evidence" value="ECO:0007669"/>
    <property type="project" value="TreeGrafter"/>
</dbReference>
<dbReference type="GO" id="GO:0005524">
    <property type="term" value="F:ATP binding"/>
    <property type="evidence" value="ECO:0007669"/>
    <property type="project" value="UniProtKB-KW"/>
</dbReference>
<reference evidence="4 5" key="1">
    <citation type="journal article" date="2015" name="Sci. Rep.">
        <title>Genome of the facultative scuticociliatosis pathogen Pseudocohnilembus persalinus provides insight into its virulence through horizontal gene transfer.</title>
        <authorList>
            <person name="Xiong J."/>
            <person name="Wang G."/>
            <person name="Cheng J."/>
            <person name="Tian M."/>
            <person name="Pan X."/>
            <person name="Warren A."/>
            <person name="Jiang C."/>
            <person name="Yuan D."/>
            <person name="Miao W."/>
        </authorList>
    </citation>
    <scope>NUCLEOTIDE SEQUENCE [LARGE SCALE GENOMIC DNA]</scope>
    <source>
        <strain evidence="4">36N120E</strain>
    </source>
</reference>
<keyword evidence="2" id="KW-0547">Nucleotide-binding</keyword>
<dbReference type="GO" id="GO:0070740">
    <property type="term" value="F:tubulin-glutamic acid ligase activity"/>
    <property type="evidence" value="ECO:0007669"/>
    <property type="project" value="TreeGrafter"/>
</dbReference>
<dbReference type="InterPro" id="IPR013815">
    <property type="entry name" value="ATP_grasp_subdomain_1"/>
</dbReference>
<keyword evidence="1" id="KW-0436">Ligase</keyword>
<dbReference type="PROSITE" id="PS51221">
    <property type="entry name" value="TTL"/>
    <property type="match status" value="1"/>
</dbReference>
<dbReference type="Gene3D" id="3.30.1490.20">
    <property type="entry name" value="ATP-grasp fold, A domain"/>
    <property type="match status" value="1"/>
</dbReference>
<evidence type="ECO:0000313" key="4">
    <source>
        <dbReference type="EMBL" id="KRX01987.1"/>
    </source>
</evidence>
<organism evidence="4 5">
    <name type="scientific">Pseudocohnilembus persalinus</name>
    <name type="common">Ciliate</name>
    <dbReference type="NCBI Taxonomy" id="266149"/>
    <lineage>
        <taxon>Eukaryota</taxon>
        <taxon>Sar</taxon>
        <taxon>Alveolata</taxon>
        <taxon>Ciliophora</taxon>
        <taxon>Intramacronucleata</taxon>
        <taxon>Oligohymenophorea</taxon>
        <taxon>Scuticociliatia</taxon>
        <taxon>Philasterida</taxon>
        <taxon>Pseudocohnilembidae</taxon>
        <taxon>Pseudocohnilembus</taxon>
    </lineage>
</organism>
<keyword evidence="3" id="KW-0067">ATP-binding</keyword>